<evidence type="ECO:0000256" key="1">
    <source>
        <dbReference type="ARBA" id="ARBA00004141"/>
    </source>
</evidence>
<dbReference type="GO" id="GO:0016020">
    <property type="term" value="C:membrane"/>
    <property type="evidence" value="ECO:0007669"/>
    <property type="project" value="UniProtKB-SubCell"/>
</dbReference>
<dbReference type="Pfam" id="PF00854">
    <property type="entry name" value="PTR2"/>
    <property type="match status" value="1"/>
</dbReference>
<dbReference type="InterPro" id="IPR000109">
    <property type="entry name" value="POT_fam"/>
</dbReference>
<evidence type="ECO:0000256" key="8">
    <source>
        <dbReference type="SAM" id="SignalP"/>
    </source>
</evidence>
<dbReference type="AlphaFoldDB" id="A0A914V5Q8"/>
<dbReference type="InterPro" id="IPR036259">
    <property type="entry name" value="MFS_trans_sf"/>
</dbReference>
<reference evidence="10" key="1">
    <citation type="submission" date="2022-11" db="UniProtKB">
        <authorList>
            <consortium name="WormBaseParasite"/>
        </authorList>
    </citation>
    <scope>IDENTIFICATION</scope>
</reference>
<dbReference type="GO" id="GO:0015833">
    <property type="term" value="P:peptide transport"/>
    <property type="evidence" value="ECO:0007669"/>
    <property type="project" value="UniProtKB-KW"/>
</dbReference>
<evidence type="ECO:0000256" key="6">
    <source>
        <dbReference type="ARBA" id="ARBA00023136"/>
    </source>
</evidence>
<feature type="signal peptide" evidence="8">
    <location>
        <begin position="1"/>
        <end position="15"/>
    </location>
</feature>
<evidence type="ECO:0000256" key="4">
    <source>
        <dbReference type="ARBA" id="ARBA00022856"/>
    </source>
</evidence>
<proteinExistence type="inferred from homology"/>
<comment type="similarity">
    <text evidence="2">Belongs to the major facilitator superfamily. Proton-dependent oligopeptide transporter (POT/PTR) (TC 2.A.17) family.</text>
</comment>
<keyword evidence="5 7" id="KW-1133">Transmembrane helix</keyword>
<sequence length="361" mass="39843">MGVGGLLASLSFVIAGLLQLQVNKTMEVRPPANQAFLQVYHNTDCKFIDNMEPNQWTKLTLNASLLNVEPKEACNFNAPLAANMSVDGRGYFLGAYSANNQSGAESFSYDVKKTGEGKTRVYILADPTIFKDNYLYAFDDNNELRKDAPLKTGSYLDVKPKVWGSPVYTLRIGKDCATRDADHQCDKVGELDAKMGAAHVMLFWQEDGKVKNSPLQQIVRENSVSLLWQLPQFLCITTGEVLFSVTGLEFSYSQAAPNMKSVLQAMWLMTVALGNVIDMGISGTHIIKEPATEFFVYAALMFSVMLIFIVLAMRYKYVDPKALVSPTESPQHELPALTIADANGHVSDEKVRNGSNGRIAD</sequence>
<evidence type="ECO:0000256" key="2">
    <source>
        <dbReference type="ARBA" id="ARBA00005982"/>
    </source>
</evidence>
<dbReference type="Gene3D" id="1.20.1250.20">
    <property type="entry name" value="MFS general substrate transporter like domains"/>
    <property type="match status" value="1"/>
</dbReference>
<feature type="chain" id="PRO_5037962180" evidence="8">
    <location>
        <begin position="16"/>
        <end position="361"/>
    </location>
</feature>
<protein>
    <submittedName>
        <fullName evidence="10">Uncharacterized protein</fullName>
    </submittedName>
</protein>
<evidence type="ECO:0000313" key="10">
    <source>
        <dbReference type="WBParaSite" id="PSAMB.scaffold14870size1753.g36278.t1"/>
    </source>
</evidence>
<evidence type="ECO:0000256" key="5">
    <source>
        <dbReference type="ARBA" id="ARBA00022989"/>
    </source>
</evidence>
<keyword evidence="6 7" id="KW-0472">Membrane</keyword>
<dbReference type="GO" id="GO:0022857">
    <property type="term" value="F:transmembrane transporter activity"/>
    <property type="evidence" value="ECO:0007669"/>
    <property type="project" value="InterPro"/>
</dbReference>
<organism evidence="9 10">
    <name type="scientific">Plectus sambesii</name>
    <dbReference type="NCBI Taxonomy" id="2011161"/>
    <lineage>
        <taxon>Eukaryota</taxon>
        <taxon>Metazoa</taxon>
        <taxon>Ecdysozoa</taxon>
        <taxon>Nematoda</taxon>
        <taxon>Chromadorea</taxon>
        <taxon>Plectida</taxon>
        <taxon>Plectina</taxon>
        <taxon>Plectoidea</taxon>
        <taxon>Plectidae</taxon>
        <taxon>Plectus</taxon>
    </lineage>
</organism>
<keyword evidence="8" id="KW-0732">Signal</keyword>
<keyword evidence="4" id="KW-0813">Transport</keyword>
<evidence type="ECO:0000313" key="9">
    <source>
        <dbReference type="Proteomes" id="UP000887566"/>
    </source>
</evidence>
<dbReference type="Proteomes" id="UP000887566">
    <property type="component" value="Unplaced"/>
</dbReference>
<accession>A0A914V5Q8</accession>
<evidence type="ECO:0000256" key="3">
    <source>
        <dbReference type="ARBA" id="ARBA00022692"/>
    </source>
</evidence>
<feature type="transmembrane region" description="Helical" evidence="7">
    <location>
        <begin position="262"/>
        <end position="282"/>
    </location>
</feature>
<keyword evidence="4" id="KW-0653">Protein transport</keyword>
<keyword evidence="9" id="KW-1185">Reference proteome</keyword>
<comment type="subcellular location">
    <subcellularLocation>
        <location evidence="1">Membrane</location>
        <topology evidence="1">Multi-pass membrane protein</topology>
    </subcellularLocation>
</comment>
<evidence type="ECO:0000256" key="7">
    <source>
        <dbReference type="SAM" id="Phobius"/>
    </source>
</evidence>
<feature type="transmembrane region" description="Helical" evidence="7">
    <location>
        <begin position="294"/>
        <end position="313"/>
    </location>
</feature>
<dbReference type="WBParaSite" id="PSAMB.scaffold14870size1753.g36278.t1">
    <property type="protein sequence ID" value="PSAMB.scaffold14870size1753.g36278.t1"/>
    <property type="gene ID" value="PSAMB.scaffold14870size1753.g36278"/>
</dbReference>
<dbReference type="PANTHER" id="PTHR11654">
    <property type="entry name" value="OLIGOPEPTIDE TRANSPORTER-RELATED"/>
    <property type="match status" value="1"/>
</dbReference>
<name>A0A914V5Q8_9BILA</name>
<keyword evidence="3 7" id="KW-0812">Transmembrane</keyword>
<keyword evidence="4" id="KW-0571">Peptide transport</keyword>